<evidence type="ECO:0000313" key="3">
    <source>
        <dbReference type="EMBL" id="MCS2609921.1"/>
    </source>
</evidence>
<dbReference type="CDD" id="cd06193">
    <property type="entry name" value="siderophore_interacting"/>
    <property type="match status" value="1"/>
</dbReference>
<dbReference type="InterPro" id="IPR013113">
    <property type="entry name" value="SIP_FAD-bd"/>
</dbReference>
<name>A0ABT2EEB1_9GAMM</name>
<dbReference type="Proteomes" id="UP001165542">
    <property type="component" value="Unassembled WGS sequence"/>
</dbReference>
<dbReference type="Pfam" id="PF04954">
    <property type="entry name" value="SIP"/>
    <property type="match status" value="1"/>
</dbReference>
<dbReference type="Gene3D" id="3.30.310.50">
    <property type="entry name" value="Alpha-D-phosphohexomutase, C-terminal domain"/>
    <property type="match status" value="1"/>
</dbReference>
<protein>
    <submittedName>
        <fullName evidence="3">Siderophore-interacting protein</fullName>
    </submittedName>
</protein>
<dbReference type="InterPro" id="IPR007037">
    <property type="entry name" value="SIP_rossman_dom"/>
</dbReference>
<evidence type="ECO:0000256" key="1">
    <source>
        <dbReference type="ARBA" id="ARBA00035644"/>
    </source>
</evidence>
<evidence type="ECO:0000259" key="2">
    <source>
        <dbReference type="PROSITE" id="PS51384"/>
    </source>
</evidence>
<dbReference type="InterPro" id="IPR039261">
    <property type="entry name" value="FNR_nucleotide-bd"/>
</dbReference>
<comment type="similarity">
    <text evidence="1">Belongs to the SIP oxidoreductase family.</text>
</comment>
<dbReference type="PANTHER" id="PTHR30157">
    <property type="entry name" value="FERRIC REDUCTASE, NADPH-DEPENDENT"/>
    <property type="match status" value="1"/>
</dbReference>
<evidence type="ECO:0000313" key="4">
    <source>
        <dbReference type="Proteomes" id="UP001165542"/>
    </source>
</evidence>
<dbReference type="InterPro" id="IPR017927">
    <property type="entry name" value="FAD-bd_FR_type"/>
</dbReference>
<feature type="domain" description="FAD-binding FR-type" evidence="2">
    <location>
        <begin position="107"/>
        <end position="231"/>
    </location>
</feature>
<dbReference type="InterPro" id="IPR014543">
    <property type="entry name" value="UCP028291"/>
</dbReference>
<sequence length="356" mass="38989">MTHSVSARARLMLDEPASLLTALAEHMAEHGAKRESYPEALTLTLDDKKADFRWSAGGPVNIQLTAANDEQLYYLREMAVHHLIEFGAPQAEALSWEVDGEDFKHPPNFRLLTVVANELITPHMRRLTLSGDVARYDTLKAIHVKIMLQPDGKPATEQPTVGESGLIEWPDPRNRPLARKYTLRRVDVAAGQVDIDFVVHEDAGPGSRFAEMAVPGDVVGVFGAGGGGLVDKPRYLFAGDETALPAMARMLEALPKSASGHAFIEVNDAAERQVLTTRADIAVTWLERGGAAPGTTSLLVDAIKATPIVADGDTYVWVGCEFQAFKEIRDYLRHTYDLPKGSHLVVGYWRLGQSDD</sequence>
<dbReference type="Pfam" id="PF09981">
    <property type="entry name" value="DUF2218"/>
    <property type="match status" value="1"/>
</dbReference>
<proteinExistence type="inferred from homology"/>
<dbReference type="Pfam" id="PF08021">
    <property type="entry name" value="FAD_binding_9"/>
    <property type="match status" value="1"/>
</dbReference>
<reference evidence="3" key="1">
    <citation type="submission" date="2021-11" db="EMBL/GenBank/DDBJ databases">
        <title>Halomonas sp., isolated from a coastal aquaculture zone in Dongshan Bay.</title>
        <authorList>
            <person name="Lin W."/>
        </authorList>
    </citation>
    <scope>NUCLEOTIDE SEQUENCE</scope>
    <source>
        <strain evidence="3">Yzlin-01</strain>
    </source>
</reference>
<dbReference type="RefSeq" id="WP_259036429.1">
    <property type="nucleotide sequence ID" value="NZ_JAJISC010000005.1"/>
</dbReference>
<gene>
    <name evidence="3" type="ORF">LLY24_11420</name>
</gene>
<organism evidence="3 4">
    <name type="scientific">Halomonas dongshanensis</name>
    <dbReference type="NCBI Taxonomy" id="2890835"/>
    <lineage>
        <taxon>Bacteria</taxon>
        <taxon>Pseudomonadati</taxon>
        <taxon>Pseudomonadota</taxon>
        <taxon>Gammaproteobacteria</taxon>
        <taxon>Oceanospirillales</taxon>
        <taxon>Halomonadaceae</taxon>
        <taxon>Halomonas</taxon>
    </lineage>
</organism>
<dbReference type="SUPFAM" id="SSF63380">
    <property type="entry name" value="Riboflavin synthase domain-like"/>
    <property type="match status" value="1"/>
</dbReference>
<accession>A0ABT2EEB1</accession>
<keyword evidence="4" id="KW-1185">Reference proteome</keyword>
<dbReference type="PROSITE" id="PS51384">
    <property type="entry name" value="FAD_FR"/>
    <property type="match status" value="1"/>
</dbReference>
<dbReference type="PANTHER" id="PTHR30157:SF0">
    <property type="entry name" value="NADPH-DEPENDENT FERRIC-CHELATE REDUCTASE"/>
    <property type="match status" value="1"/>
</dbReference>
<dbReference type="Gene3D" id="3.40.50.80">
    <property type="entry name" value="Nucleotide-binding domain of ferredoxin-NADP reductase (FNR) module"/>
    <property type="match status" value="1"/>
</dbReference>
<comment type="caution">
    <text evidence="3">The sequence shown here is derived from an EMBL/GenBank/DDBJ whole genome shotgun (WGS) entry which is preliminary data.</text>
</comment>
<dbReference type="Gene3D" id="2.40.30.10">
    <property type="entry name" value="Translation factors"/>
    <property type="match status" value="1"/>
</dbReference>
<dbReference type="InterPro" id="IPR039374">
    <property type="entry name" value="SIP_fam"/>
</dbReference>
<dbReference type="EMBL" id="JAJISC010000005">
    <property type="protein sequence ID" value="MCS2609921.1"/>
    <property type="molecule type" value="Genomic_DNA"/>
</dbReference>
<dbReference type="InterPro" id="IPR017938">
    <property type="entry name" value="Riboflavin_synthase-like_b-brl"/>
</dbReference>